<keyword evidence="2 5" id="KW-0238">DNA-binding</keyword>
<dbReference type="SUPFAM" id="SSF47413">
    <property type="entry name" value="lambda repressor-like DNA-binding domains"/>
    <property type="match status" value="1"/>
</dbReference>
<dbReference type="EMBL" id="CP059733">
    <property type="protein sequence ID" value="WDE04206.1"/>
    <property type="molecule type" value="Genomic_DNA"/>
</dbReference>
<dbReference type="Pfam" id="PF00356">
    <property type="entry name" value="LacI"/>
    <property type="match status" value="1"/>
</dbReference>
<evidence type="ECO:0000256" key="3">
    <source>
        <dbReference type="ARBA" id="ARBA00023163"/>
    </source>
</evidence>
<dbReference type="InterPro" id="IPR000843">
    <property type="entry name" value="HTH_LacI"/>
</dbReference>
<reference evidence="5 6" key="2">
    <citation type="journal article" date="2022" name="Mar. Drugs">
        <title>Bioassay-Guided Fractionation Leads to the Detection of Cholic Acid Generated by the Rare Thalassomonas sp.</title>
        <authorList>
            <person name="Pheiffer F."/>
            <person name="Schneider Y.K."/>
            <person name="Hansen E.H."/>
            <person name="Andersen J.H."/>
            <person name="Isaksson J."/>
            <person name="Busche T."/>
            <person name="R C."/>
            <person name="Kalinowski J."/>
            <person name="Zyl L.V."/>
            <person name="Trindade M."/>
        </authorList>
    </citation>
    <scope>NUCLEOTIDE SEQUENCE [LARGE SCALE GENOMIC DNA]</scope>
    <source>
        <strain evidence="5 6">XOM25</strain>
    </source>
</reference>
<dbReference type="PANTHER" id="PTHR30146:SF120">
    <property type="entry name" value="ALANINE RACEMASE"/>
    <property type="match status" value="1"/>
</dbReference>
<dbReference type="Gene3D" id="1.10.260.40">
    <property type="entry name" value="lambda repressor-like DNA-binding domains"/>
    <property type="match status" value="1"/>
</dbReference>
<evidence type="ECO:0000256" key="1">
    <source>
        <dbReference type="ARBA" id="ARBA00023015"/>
    </source>
</evidence>
<evidence type="ECO:0000259" key="4">
    <source>
        <dbReference type="PROSITE" id="PS50932"/>
    </source>
</evidence>
<dbReference type="AlphaFoldDB" id="A0AAE9YZU4"/>
<dbReference type="PANTHER" id="PTHR30146">
    <property type="entry name" value="LACI-RELATED TRANSCRIPTIONAL REPRESSOR"/>
    <property type="match status" value="1"/>
</dbReference>
<organism evidence="5 6">
    <name type="scientific">Thalassomonas viridans</name>
    <dbReference type="NCBI Taxonomy" id="137584"/>
    <lineage>
        <taxon>Bacteria</taxon>
        <taxon>Pseudomonadati</taxon>
        <taxon>Pseudomonadota</taxon>
        <taxon>Gammaproteobacteria</taxon>
        <taxon>Alteromonadales</taxon>
        <taxon>Colwelliaceae</taxon>
        <taxon>Thalassomonas</taxon>
    </lineage>
</organism>
<dbReference type="GO" id="GO:0003700">
    <property type="term" value="F:DNA-binding transcription factor activity"/>
    <property type="evidence" value="ECO:0007669"/>
    <property type="project" value="TreeGrafter"/>
</dbReference>
<dbReference type="SUPFAM" id="SSF53822">
    <property type="entry name" value="Periplasmic binding protein-like I"/>
    <property type="match status" value="1"/>
</dbReference>
<dbReference type="InterPro" id="IPR010982">
    <property type="entry name" value="Lambda_DNA-bd_dom_sf"/>
</dbReference>
<dbReference type="KEGG" id="tvd:SG34_023125"/>
<dbReference type="GO" id="GO:0000976">
    <property type="term" value="F:transcription cis-regulatory region binding"/>
    <property type="evidence" value="ECO:0007669"/>
    <property type="project" value="TreeGrafter"/>
</dbReference>
<protein>
    <submittedName>
        <fullName evidence="5">LacI family DNA-binding transcriptional regulator</fullName>
    </submittedName>
</protein>
<evidence type="ECO:0000256" key="2">
    <source>
        <dbReference type="ARBA" id="ARBA00023125"/>
    </source>
</evidence>
<keyword evidence="3" id="KW-0804">Transcription</keyword>
<keyword evidence="1" id="KW-0805">Transcription regulation</keyword>
<dbReference type="Gene3D" id="3.40.50.2300">
    <property type="match status" value="2"/>
</dbReference>
<dbReference type="PROSITE" id="PS50932">
    <property type="entry name" value="HTH_LACI_2"/>
    <property type="match status" value="1"/>
</dbReference>
<dbReference type="Pfam" id="PF13377">
    <property type="entry name" value="Peripla_BP_3"/>
    <property type="match status" value="1"/>
</dbReference>
<feature type="domain" description="HTH lacI-type" evidence="4">
    <location>
        <begin position="5"/>
        <end position="59"/>
    </location>
</feature>
<dbReference type="RefSeq" id="WP_044837182.1">
    <property type="nucleotide sequence ID" value="NZ_CP059733.1"/>
</dbReference>
<dbReference type="InterPro" id="IPR028082">
    <property type="entry name" value="Peripla_BP_I"/>
</dbReference>
<gene>
    <name evidence="5" type="ORF">SG34_023125</name>
</gene>
<dbReference type="SMART" id="SM00354">
    <property type="entry name" value="HTH_LACI"/>
    <property type="match status" value="1"/>
</dbReference>
<name>A0AAE9YZU4_9GAMM</name>
<dbReference type="CDD" id="cd01392">
    <property type="entry name" value="HTH_LacI"/>
    <property type="match status" value="1"/>
</dbReference>
<evidence type="ECO:0000313" key="5">
    <source>
        <dbReference type="EMBL" id="WDE04206.1"/>
    </source>
</evidence>
<dbReference type="InterPro" id="IPR046335">
    <property type="entry name" value="LacI/GalR-like_sensor"/>
</dbReference>
<reference evidence="5 6" key="1">
    <citation type="journal article" date="2015" name="Genome Announc.">
        <title>Draft Genome Sequences of Marine Isolates of Thalassomonas viridans and Thalassomonas actiniarum.</title>
        <authorList>
            <person name="Olonade I."/>
            <person name="van Zyl L.J."/>
            <person name="Trindade M."/>
        </authorList>
    </citation>
    <scope>NUCLEOTIDE SEQUENCE [LARGE SCALE GENOMIC DNA]</scope>
    <source>
        <strain evidence="5 6">XOM25</strain>
    </source>
</reference>
<sequence>MKSKATSFDIAYRAGVSQSTVSRALRNSPLVNEETRLKVQEIARELNYKVDKNASNLRTQQSATIALLLFEDPTSDDSMINPFFLSMLGSITRACSDKGYDLLVSFQQMNNDWHADFEDTNKADGIILLGYGDFVDYEQKLQQLIAQNTRFVRWGAEVKQLPIVSVGCDNFHGGYQLTEHVVKNGRKRFAFLGGASSHSPEFLDRYLGHCKALTDNDLNVDQACQFDAISTEDSGYDAACQLINSGLPFDAIFGASDLIAIGAMRALQEHNIKIPEDVAVVGFDDIPIASFTFPPLTTARQNTKLAGELLVDKLLKLINGEMADTTLMPTSLIVRKSCGS</sequence>
<proteinExistence type="predicted"/>
<evidence type="ECO:0000313" key="6">
    <source>
        <dbReference type="Proteomes" id="UP000032352"/>
    </source>
</evidence>
<accession>A0AAE9YZU4</accession>
<keyword evidence="6" id="KW-1185">Reference proteome</keyword>
<dbReference type="CDD" id="cd06295">
    <property type="entry name" value="PBP1_CelR"/>
    <property type="match status" value="1"/>
</dbReference>
<dbReference type="Proteomes" id="UP000032352">
    <property type="component" value="Chromosome"/>
</dbReference>